<proteinExistence type="predicted"/>
<protein>
    <recommendedName>
        <fullName evidence="3">Embryonic flower 1-like protein</fullName>
    </recommendedName>
</protein>
<organism evidence="2">
    <name type="scientific">Zea mays</name>
    <name type="common">Maize</name>
    <dbReference type="NCBI Taxonomy" id="4577"/>
    <lineage>
        <taxon>Eukaryota</taxon>
        <taxon>Viridiplantae</taxon>
        <taxon>Streptophyta</taxon>
        <taxon>Embryophyta</taxon>
        <taxon>Tracheophyta</taxon>
        <taxon>Spermatophyta</taxon>
        <taxon>Magnoliopsida</taxon>
        <taxon>Liliopsida</taxon>
        <taxon>Poales</taxon>
        <taxon>Poaceae</taxon>
        <taxon>PACMAD clade</taxon>
        <taxon>Panicoideae</taxon>
        <taxon>Andropogonodae</taxon>
        <taxon>Andropogoneae</taxon>
        <taxon>Tripsacinae</taxon>
        <taxon>Zea</taxon>
    </lineage>
</organism>
<feature type="region of interest" description="Disordered" evidence="1">
    <location>
        <begin position="22"/>
        <end position="44"/>
    </location>
</feature>
<dbReference type="OMA" id="DILECAQ"/>
<dbReference type="InterPro" id="IPR034583">
    <property type="entry name" value="EMF1"/>
</dbReference>
<feature type="region of interest" description="Disordered" evidence="1">
    <location>
        <begin position="287"/>
        <end position="332"/>
    </location>
</feature>
<evidence type="ECO:0008006" key="3">
    <source>
        <dbReference type="Google" id="ProtNLM"/>
    </source>
</evidence>
<evidence type="ECO:0000256" key="1">
    <source>
        <dbReference type="SAM" id="MobiDB-lite"/>
    </source>
</evidence>
<dbReference type="EMBL" id="NCVQ01000002">
    <property type="protein sequence ID" value="PWZ43464.1"/>
    <property type="molecule type" value="Genomic_DNA"/>
</dbReference>
<dbReference type="PANTHER" id="PTHR35504:SF1">
    <property type="entry name" value="PROTEIN EMBRYONIC FLOWER 1"/>
    <property type="match status" value="1"/>
</dbReference>
<dbReference type="PANTHER" id="PTHR35504">
    <property type="entry name" value="PROTEIN EMBRYONIC FLOWER 1"/>
    <property type="match status" value="1"/>
</dbReference>
<name>A0A8J8YRR0_MAIZE</name>
<dbReference type="Proteomes" id="UP000251960">
    <property type="component" value="Chromosome 10"/>
</dbReference>
<gene>
    <name evidence="2" type="ORF">Zm00014a_015055</name>
</gene>
<dbReference type="GO" id="GO:0048367">
    <property type="term" value="P:shoot system development"/>
    <property type="evidence" value="ECO:0007669"/>
    <property type="project" value="InterPro"/>
</dbReference>
<dbReference type="GO" id="GO:0009910">
    <property type="term" value="P:negative regulation of flower development"/>
    <property type="evidence" value="ECO:0007669"/>
    <property type="project" value="InterPro"/>
</dbReference>
<comment type="caution">
    <text evidence="2">The sequence shown here is derived from an EMBL/GenBank/DDBJ whole genome shotgun (WGS) entry which is preliminary data.</text>
</comment>
<feature type="compositionally biased region" description="Basic residues" evidence="1">
    <location>
        <begin position="304"/>
        <end position="313"/>
    </location>
</feature>
<feature type="compositionally biased region" description="Polar residues" evidence="1">
    <location>
        <begin position="707"/>
        <end position="726"/>
    </location>
</feature>
<feature type="compositionally biased region" description="Polar residues" evidence="1">
    <location>
        <begin position="681"/>
        <end position="697"/>
    </location>
</feature>
<sequence length="1086" mass="120853">MEAAALARRTRAVEELRRLSTVAESDDTPEQRLSTVAKSDGMPAEEQECDHFSLRGYVAMLQKKDPKLCSPHIFHSQPQYDEHHGSSPLLVSKYRRWDCSKCLERVKVSGHRPTSGNVSIEQDGMNDGCSISIVRILPNRVDPRRMFYCKQQSSQGNDQLTLSKTAQECNSKCSSPGNKAITAMNIPVAEENVLEALVERSVPATEDLQASPNNIDVSANILNVVPKDASDLPDDVQTISTIEENGTKNPCSPKLRVMPNEDESNIVQDVPNFDPNESNVCKPLSCHKGKQISGHKSSQVCNKGPRRASLKRKVGSDGKKKRDKSTDLPDISGLKFCQRKPKKMRLLSELIDADQVGISANAVQVDRTDSVDLCEGGKRKRHLEVGKDNDTPNQKLDKIQSRAVKNKAKHTAVDKVDDGPSLMNWLKNTHKKIRTDRKDSEHKNLDSSAISRSYPDIVASDDMYHDFIPSVGDVDQVKLPSTTSAKHGKVNAQNDNLEQNMQKVDESRNLKQRFFSSEKSTILLKRKVQSTSVAHDENIENSIIKRDMLRPDDVPQMGHEGSVQRCLAKVSLDKQKIQNVPGLRKKNIPKNKKKVSQEVHEKQNVIDDIPMDIVELLARNQHERHLMTQTDTNSLENCHDQPKAGEVDCAESAAKDCPVNSSNANFEKPLALESKQKSLQDHASSSTQATNVNPQDLHTQKLPQCPAASSTKVPNGPPSESQTQNSLQVHALPVPPIVQSFNAYPSKLPALDILECAQEQPTRFHRDDEVTIACTSPIFSNYQHIAETPARSWRDSREKKLMWDSFKTASRNPPSPPPSYGFQFGNRLQEVDSAPIHAYGAHQPVIVAVDQPRSVPSTALAMEAGRLYDQRIPGQPGLYPKEPMPATHLLRLMDSSTAPGFTNYQRANRRQMELQTQALGSQYTQHEHYNASPSTSYGSQPLTLEDLSRRHFQQDLRRPLRPHPRVGVLGSLLQQEIANWSGNCGPQSGYRLGDCKGTRPPDANRAGNYETLSSAGWNTLQLGSVSSAANLEYRFPWYGTGQPSTSGNGRTIHPLDKLVRKDICVTNRNPADFTVISDKNEYMRTL</sequence>
<dbReference type="KEGG" id="zma:103641376"/>
<dbReference type="GO" id="GO:0045892">
    <property type="term" value="P:negative regulation of DNA-templated transcription"/>
    <property type="evidence" value="ECO:0007669"/>
    <property type="project" value="InterPro"/>
</dbReference>
<reference evidence="2" key="1">
    <citation type="journal article" date="2018" name="Nat. Genet.">
        <title>Extensive intraspecific gene order and gene structural variations between Mo17 and other maize genomes.</title>
        <authorList>
            <person name="Sun S."/>
            <person name="Zhou Y."/>
            <person name="Chen J."/>
            <person name="Shi J."/>
            <person name="Zhao H."/>
            <person name="Zhao H."/>
            <person name="Song W."/>
            <person name="Zhang M."/>
            <person name="Cui Y."/>
            <person name="Dong X."/>
            <person name="Liu H."/>
            <person name="Ma X."/>
            <person name="Jiao Y."/>
            <person name="Wang B."/>
            <person name="Wei X."/>
            <person name="Stein J.C."/>
            <person name="Glaubitz J.C."/>
            <person name="Lu F."/>
            <person name="Yu G."/>
            <person name="Liang C."/>
            <person name="Fengler K."/>
            <person name="Li B."/>
            <person name="Rafalski A."/>
            <person name="Schnable P.S."/>
            <person name="Ware D.H."/>
            <person name="Buckler E.S."/>
            <person name="Lai J."/>
        </authorList>
    </citation>
    <scope>NUCLEOTIDE SEQUENCE [LARGE SCALE GENOMIC DNA]</scope>
    <source>
        <tissue evidence="2">Seedling</tissue>
    </source>
</reference>
<accession>A0A8J8YRR0</accession>
<feature type="compositionally biased region" description="Basic and acidic residues" evidence="1">
    <location>
        <begin position="314"/>
        <end position="327"/>
    </location>
</feature>
<dbReference type="OrthoDB" id="754229at2759"/>
<dbReference type="AlphaFoldDB" id="A0A8J8YRR0"/>
<dbReference type="HOGENOM" id="CLU_290103_0_0_1"/>
<evidence type="ECO:0000313" key="2">
    <source>
        <dbReference type="EMBL" id="PWZ43464.1"/>
    </source>
</evidence>
<feature type="region of interest" description="Disordered" evidence="1">
    <location>
        <begin position="674"/>
        <end position="726"/>
    </location>
</feature>